<reference evidence="2" key="4">
    <citation type="submission" date="2025-08" db="UniProtKB">
        <authorList>
            <consortium name="Ensembl"/>
        </authorList>
    </citation>
    <scope>IDENTIFICATION</scope>
</reference>
<reference evidence="2" key="3">
    <citation type="submission" date="2020-05" db="EMBL/GenBank/DDBJ databases">
        <title>Electrophorus electricus (electric eel) genome, fEleEle1, primary haplotype.</title>
        <authorList>
            <person name="Myers G."/>
            <person name="Meyer A."/>
            <person name="Fedrigo O."/>
            <person name="Formenti G."/>
            <person name="Rhie A."/>
            <person name="Tracey A."/>
            <person name="Sims Y."/>
            <person name="Jarvis E.D."/>
        </authorList>
    </citation>
    <scope>NUCLEOTIDE SEQUENCE [LARGE SCALE GENOMIC DNA]</scope>
</reference>
<dbReference type="Gene3D" id="1.25.10.10">
    <property type="entry name" value="Leucine-rich Repeat Variant"/>
    <property type="match status" value="4"/>
</dbReference>
<reference evidence="2" key="5">
    <citation type="submission" date="2025-09" db="UniProtKB">
        <authorList>
            <consortium name="Ensembl"/>
        </authorList>
    </citation>
    <scope>IDENTIFICATION</scope>
</reference>
<dbReference type="GO" id="GO:0003341">
    <property type="term" value="P:cilium movement"/>
    <property type="evidence" value="ECO:0007669"/>
    <property type="project" value="TreeGrafter"/>
</dbReference>
<dbReference type="GO" id="GO:0036159">
    <property type="term" value="P:inner dynein arm assembly"/>
    <property type="evidence" value="ECO:0007669"/>
    <property type="project" value="TreeGrafter"/>
</dbReference>
<dbReference type="InterPro" id="IPR016024">
    <property type="entry name" value="ARM-type_fold"/>
</dbReference>
<dbReference type="OMA" id="AFQGPWA"/>
<sequence length="844" mass="94974">MATDDERAAAEVLRSLARHLNCLNEDNKSTRKRAIEFIKKETIDKGLSSAVLQEVFSCLLKPLLKCLSDPMERCRETAIQMIGDFVRCVSEPEDSLPYLLPSLAQRLGGKEIREPAEELRLSMVELLSLTVEVCGRHLAPYLDDIIKILQKTIIDPFPDVKRESCKCTIQFARCVPDHFHMQAESLVKPLMQTISHQHTRVRVAATEATGAVIQHGTGRNVDDVLSHLAQRLFDDSPQVRKAVTLVVGDWLLHLRDRYSYFHKLIPLLLSSLSDDVPEIKALAWELWRQVGTQWEKENEDDLKDKMDFALSTPFLYPPGGERPGLGCRELVVRNLSRLLPAIRHDVGDWLAPTRVKTARLLTVLLLHAEDHSTQHLQPLLATLYQACADPEPHVRAHCLESARLLGVFVSPEVFLKLLLAHVENPSCSSSSWTPLAVLAAVLRGSSREALRPHLLQAGDTLALPDVCQESQQAVYVEQLLACVEAIVQLCEEDCHVISLQLLKVLVTVQSVATEQALRTKAEECVTCVYRVLGLSSVYELYRQHMAHLLQWLSESLHSCSAYSIQKTQLETIAFQSGPVVGEFLPELLPLLRKFLEPGRDPEVHLAIFTMLSKLLLNSRGTLDSHGRFQEYVEVFLQELLLPHLVWRAGRTAAAVRTAALSCVLALLQGGAVSSEQALREGAELSARLLSALEEESQLSRVFACRALHSLINLTAAFLQPDALNKIYPELLKRIDDSSEEVRIEALKALSVWFSCLGKHYETHTYRPHLEFLFQQLLLYLDDPDQKVQLIVLEVLKTGSGVDPVLLQKEVEVVRDKQRRTEHCDHLLQHIQSLTHPATDKQERI</sequence>
<dbReference type="SMART" id="SM01349">
    <property type="entry name" value="TOG"/>
    <property type="match status" value="1"/>
</dbReference>
<gene>
    <name evidence="2" type="primary">DNAAF5</name>
</gene>
<dbReference type="Ensembl" id="ENSEEET00000044965.2">
    <property type="protein sequence ID" value="ENSEEEP00000044461.2"/>
    <property type="gene ID" value="ENSEEEG00000021009.2"/>
</dbReference>
<dbReference type="InterPro" id="IPR052623">
    <property type="entry name" value="DAAF5"/>
</dbReference>
<name>A0A4W4H330_ELEEL</name>
<reference evidence="3" key="2">
    <citation type="journal article" date="2017" name="Sci. Adv.">
        <title>A tail of two voltages: Proteomic comparison of the three electric organs of the electric eel.</title>
        <authorList>
            <person name="Traeger L.L."/>
            <person name="Sabat G."/>
            <person name="Barrett-Wilt G.A."/>
            <person name="Wells G.B."/>
            <person name="Sussman M.R."/>
        </authorList>
    </citation>
    <scope>NUCLEOTIDE SEQUENCE [LARGE SCALE GENOMIC DNA]</scope>
</reference>
<keyword evidence="3" id="KW-1185">Reference proteome</keyword>
<dbReference type="InterPro" id="IPR057978">
    <property type="entry name" value="TPR_DAAF5"/>
</dbReference>
<dbReference type="SUPFAM" id="SSF48371">
    <property type="entry name" value="ARM repeat"/>
    <property type="match status" value="1"/>
</dbReference>
<dbReference type="GO" id="GO:0036158">
    <property type="term" value="P:outer dynein arm assembly"/>
    <property type="evidence" value="ECO:0007669"/>
    <property type="project" value="TreeGrafter"/>
</dbReference>
<evidence type="ECO:0000259" key="1">
    <source>
        <dbReference type="SMART" id="SM01349"/>
    </source>
</evidence>
<proteinExistence type="predicted"/>
<dbReference type="InterPro" id="IPR011989">
    <property type="entry name" value="ARM-like"/>
</dbReference>
<dbReference type="InterPro" id="IPR034085">
    <property type="entry name" value="TOG"/>
</dbReference>
<evidence type="ECO:0000313" key="2">
    <source>
        <dbReference type="Ensembl" id="ENSEEEP00000044461.2"/>
    </source>
</evidence>
<feature type="domain" description="TOG" evidence="1">
    <location>
        <begin position="5"/>
        <end position="242"/>
    </location>
</feature>
<dbReference type="GeneTree" id="ENSGT00390000005666"/>
<organism evidence="2 3">
    <name type="scientific">Electrophorus electricus</name>
    <name type="common">Electric eel</name>
    <name type="synonym">Gymnotus electricus</name>
    <dbReference type="NCBI Taxonomy" id="8005"/>
    <lineage>
        <taxon>Eukaryota</taxon>
        <taxon>Metazoa</taxon>
        <taxon>Chordata</taxon>
        <taxon>Craniata</taxon>
        <taxon>Vertebrata</taxon>
        <taxon>Euteleostomi</taxon>
        <taxon>Actinopterygii</taxon>
        <taxon>Neopterygii</taxon>
        <taxon>Teleostei</taxon>
        <taxon>Ostariophysi</taxon>
        <taxon>Gymnotiformes</taxon>
        <taxon>Gymnotoidei</taxon>
        <taxon>Gymnotidae</taxon>
        <taxon>Electrophorus</taxon>
    </lineage>
</organism>
<dbReference type="GO" id="GO:0045505">
    <property type="term" value="F:dynein intermediate chain binding"/>
    <property type="evidence" value="ECO:0007669"/>
    <property type="project" value="TreeGrafter"/>
</dbReference>
<protein>
    <recommendedName>
        <fullName evidence="1">TOG domain-containing protein</fullName>
    </recommendedName>
</protein>
<dbReference type="PANTHER" id="PTHR16216:SF2">
    <property type="entry name" value="DYNEIN AXONEMAL ASSEMBLY FACTOR 5"/>
    <property type="match status" value="1"/>
</dbReference>
<dbReference type="FunFam" id="1.25.10.10:FF:001838">
    <property type="entry name" value="Dynein, axonemal, assembly factor 5"/>
    <property type="match status" value="1"/>
</dbReference>
<dbReference type="Pfam" id="PF24573">
    <property type="entry name" value="HEAT_DAAF5"/>
    <property type="match status" value="1"/>
</dbReference>
<dbReference type="Pfam" id="PF25757">
    <property type="entry name" value="TPR_DNAAF5"/>
    <property type="match status" value="1"/>
</dbReference>
<dbReference type="GO" id="GO:0005737">
    <property type="term" value="C:cytoplasm"/>
    <property type="evidence" value="ECO:0007669"/>
    <property type="project" value="TreeGrafter"/>
</dbReference>
<reference evidence="3" key="1">
    <citation type="journal article" date="2014" name="Science">
        <title>Nonhuman genetics. Genomic basis for the convergent evolution of electric organs.</title>
        <authorList>
            <person name="Gallant J.R."/>
            <person name="Traeger L.L."/>
            <person name="Volkening J.D."/>
            <person name="Moffett H."/>
            <person name="Chen P.H."/>
            <person name="Novina C.D."/>
            <person name="Phillips G.N.Jr."/>
            <person name="Anand R."/>
            <person name="Wells G.B."/>
            <person name="Pinch M."/>
            <person name="Guth R."/>
            <person name="Unguez G.A."/>
            <person name="Albert J.S."/>
            <person name="Zakon H.H."/>
            <person name="Samanta M.P."/>
            <person name="Sussman M.R."/>
        </authorList>
    </citation>
    <scope>NUCLEOTIDE SEQUENCE [LARGE SCALE GENOMIC DNA]</scope>
</reference>
<dbReference type="InterPro" id="IPR056497">
    <property type="entry name" value="HEAT_DAAF5"/>
</dbReference>
<dbReference type="AlphaFoldDB" id="A0A4W4H330"/>
<evidence type="ECO:0000313" key="3">
    <source>
        <dbReference type="Proteomes" id="UP000314983"/>
    </source>
</evidence>
<accession>A0A4W4H330</accession>
<dbReference type="Proteomes" id="UP000314983">
    <property type="component" value="Chromosome 1"/>
</dbReference>
<dbReference type="STRING" id="8005.ENSEEEP00000044461"/>
<dbReference type="PANTHER" id="PTHR16216">
    <property type="entry name" value="DYNEIN ASSEMBLY FACTOR 5, AXONEMAL"/>
    <property type="match status" value="1"/>
</dbReference>